<evidence type="ECO:0000313" key="2">
    <source>
        <dbReference type="EMBL" id="MPC50925.1"/>
    </source>
</evidence>
<accession>A0A5B7G025</accession>
<sequence length="109" mass="12324">MLKMRPSTKVCGSNSEQRLAQVAARPETRSMSGVGWHEAHLSCQRVIKALLHVSNAVWRRLTHHDPLACLMDREPRRHQTCPLSCMQLTPGIDSRQNHLSKPATSNLYT</sequence>
<feature type="region of interest" description="Disordered" evidence="1">
    <location>
        <begin position="1"/>
        <end position="31"/>
    </location>
</feature>
<gene>
    <name evidence="2" type="ORF">E2C01_044758</name>
</gene>
<reference evidence="2 3" key="1">
    <citation type="submission" date="2019-05" db="EMBL/GenBank/DDBJ databases">
        <title>Another draft genome of Portunus trituberculatus and its Hox gene families provides insights of decapod evolution.</title>
        <authorList>
            <person name="Jeong J.-H."/>
            <person name="Song I."/>
            <person name="Kim S."/>
            <person name="Choi T."/>
            <person name="Kim D."/>
            <person name="Ryu S."/>
            <person name="Kim W."/>
        </authorList>
    </citation>
    <scope>NUCLEOTIDE SEQUENCE [LARGE SCALE GENOMIC DNA]</scope>
    <source>
        <tissue evidence="2">Muscle</tissue>
    </source>
</reference>
<dbReference type="Proteomes" id="UP000324222">
    <property type="component" value="Unassembled WGS sequence"/>
</dbReference>
<name>A0A5B7G025_PORTR</name>
<dbReference type="AlphaFoldDB" id="A0A5B7G025"/>
<evidence type="ECO:0000313" key="3">
    <source>
        <dbReference type="Proteomes" id="UP000324222"/>
    </source>
</evidence>
<keyword evidence="3" id="KW-1185">Reference proteome</keyword>
<protein>
    <submittedName>
        <fullName evidence="2">Uncharacterized protein</fullName>
    </submittedName>
</protein>
<dbReference type="EMBL" id="VSRR010009810">
    <property type="protein sequence ID" value="MPC50925.1"/>
    <property type="molecule type" value="Genomic_DNA"/>
</dbReference>
<organism evidence="2 3">
    <name type="scientific">Portunus trituberculatus</name>
    <name type="common">Swimming crab</name>
    <name type="synonym">Neptunus trituberculatus</name>
    <dbReference type="NCBI Taxonomy" id="210409"/>
    <lineage>
        <taxon>Eukaryota</taxon>
        <taxon>Metazoa</taxon>
        <taxon>Ecdysozoa</taxon>
        <taxon>Arthropoda</taxon>
        <taxon>Crustacea</taxon>
        <taxon>Multicrustacea</taxon>
        <taxon>Malacostraca</taxon>
        <taxon>Eumalacostraca</taxon>
        <taxon>Eucarida</taxon>
        <taxon>Decapoda</taxon>
        <taxon>Pleocyemata</taxon>
        <taxon>Brachyura</taxon>
        <taxon>Eubrachyura</taxon>
        <taxon>Portunoidea</taxon>
        <taxon>Portunidae</taxon>
        <taxon>Portuninae</taxon>
        <taxon>Portunus</taxon>
    </lineage>
</organism>
<evidence type="ECO:0000256" key="1">
    <source>
        <dbReference type="SAM" id="MobiDB-lite"/>
    </source>
</evidence>
<comment type="caution">
    <text evidence="2">The sequence shown here is derived from an EMBL/GenBank/DDBJ whole genome shotgun (WGS) entry which is preliminary data.</text>
</comment>
<proteinExistence type="predicted"/>